<dbReference type="EMBL" id="JAVFKY010000001">
    <property type="protein sequence ID" value="KAK5583760.1"/>
    <property type="molecule type" value="Genomic_DNA"/>
</dbReference>
<dbReference type="InterPro" id="IPR002049">
    <property type="entry name" value="LE_dom"/>
</dbReference>
<reference evidence="5 6" key="1">
    <citation type="submission" date="2023-11" db="EMBL/GenBank/DDBJ databases">
        <title>Dfirmibasis_genome.</title>
        <authorList>
            <person name="Edelbroek B."/>
            <person name="Kjellin J."/>
            <person name="Jerlstrom-Hultqvist J."/>
            <person name="Soderbom F."/>
        </authorList>
    </citation>
    <scope>NUCLEOTIDE SEQUENCE [LARGE SCALE GENOMIC DNA]</scope>
    <source>
        <strain evidence="5 6">TNS-C-14</strain>
    </source>
</reference>
<dbReference type="PANTHER" id="PTHR24032:SF39">
    <property type="entry name" value="EGF-LIKE DOMAIN-CONTAINING PROTEIN"/>
    <property type="match status" value="1"/>
</dbReference>
<evidence type="ECO:0000313" key="6">
    <source>
        <dbReference type="Proteomes" id="UP001344447"/>
    </source>
</evidence>
<feature type="chain" id="PRO_5042882445" description="EGF-like domain-containing protein" evidence="3">
    <location>
        <begin position="21"/>
        <end position="1025"/>
    </location>
</feature>
<comment type="caution">
    <text evidence="5">The sequence shown here is derived from an EMBL/GenBank/DDBJ whole genome shotgun (WGS) entry which is preliminary data.</text>
</comment>
<dbReference type="PROSITE" id="PS00022">
    <property type="entry name" value="EGF_1"/>
    <property type="match status" value="1"/>
</dbReference>
<keyword evidence="6" id="KW-1185">Reference proteome</keyword>
<dbReference type="InterPro" id="IPR054484">
    <property type="entry name" value="ComC_SSD"/>
</dbReference>
<dbReference type="Proteomes" id="UP001344447">
    <property type="component" value="Unassembled WGS sequence"/>
</dbReference>
<dbReference type="AlphaFoldDB" id="A0AAN7Z421"/>
<evidence type="ECO:0000256" key="3">
    <source>
        <dbReference type="SAM" id="SignalP"/>
    </source>
</evidence>
<dbReference type="InterPro" id="IPR057015">
    <property type="entry name" value="B-sand_ComC_2nd"/>
</dbReference>
<accession>A0AAN7Z421</accession>
<evidence type="ECO:0000256" key="2">
    <source>
        <dbReference type="SAM" id="Phobius"/>
    </source>
</evidence>
<keyword evidence="3" id="KW-0732">Signal</keyword>
<dbReference type="Pfam" id="PF24141">
    <property type="entry name" value="LRR_ComC"/>
    <property type="match status" value="1"/>
</dbReference>
<proteinExistence type="predicted"/>
<gene>
    <name evidence="5" type="ORF">RB653_005359</name>
</gene>
<keyword evidence="1" id="KW-1015">Disulfide bond</keyword>
<evidence type="ECO:0000259" key="4">
    <source>
        <dbReference type="PROSITE" id="PS50026"/>
    </source>
</evidence>
<dbReference type="InterPro" id="IPR014756">
    <property type="entry name" value="Ig_E-set"/>
</dbReference>
<dbReference type="Pfam" id="PF22933">
    <property type="entry name" value="ComC_SSD"/>
    <property type="match status" value="1"/>
</dbReference>
<dbReference type="CDD" id="cd00055">
    <property type="entry name" value="EGF_Lam"/>
    <property type="match status" value="1"/>
</dbReference>
<feature type="signal peptide" evidence="3">
    <location>
        <begin position="1"/>
        <end position="20"/>
    </location>
</feature>
<feature type="disulfide bond" evidence="1">
    <location>
        <begin position="719"/>
        <end position="728"/>
    </location>
</feature>
<dbReference type="PANTHER" id="PTHR24032">
    <property type="entry name" value="EGF-LIKE DOMAIN-CONTAINING PROTEIN-RELATED-RELATED"/>
    <property type="match status" value="1"/>
</dbReference>
<dbReference type="InterPro" id="IPR053331">
    <property type="entry name" value="EGF-like_comC"/>
</dbReference>
<dbReference type="SUPFAM" id="SSF81296">
    <property type="entry name" value="E set domains"/>
    <property type="match status" value="1"/>
</dbReference>
<evidence type="ECO:0000313" key="5">
    <source>
        <dbReference type="EMBL" id="KAK5583760.1"/>
    </source>
</evidence>
<comment type="caution">
    <text evidence="1">Lacks conserved residue(s) required for the propagation of feature annotation.</text>
</comment>
<protein>
    <recommendedName>
        <fullName evidence="4">EGF-like domain-containing protein</fullName>
    </recommendedName>
</protein>
<dbReference type="InterPro" id="IPR013783">
    <property type="entry name" value="Ig-like_fold"/>
</dbReference>
<organism evidence="5 6">
    <name type="scientific">Dictyostelium firmibasis</name>
    <dbReference type="NCBI Taxonomy" id="79012"/>
    <lineage>
        <taxon>Eukaryota</taxon>
        <taxon>Amoebozoa</taxon>
        <taxon>Evosea</taxon>
        <taxon>Eumycetozoa</taxon>
        <taxon>Dictyostelia</taxon>
        <taxon>Dictyosteliales</taxon>
        <taxon>Dictyosteliaceae</taxon>
        <taxon>Dictyostelium</taxon>
    </lineage>
</organism>
<feature type="transmembrane region" description="Helical" evidence="2">
    <location>
        <begin position="976"/>
        <end position="1000"/>
    </location>
</feature>
<sequence>MKFFLYVVFYLFIFLKIIKCVDVASSELTCLINLGIKTNYDPFKSTDTQSTFCSLVFNSCISNGSIAAIYFYPNNTEVLSWSDFNCFQSLSSLTLLGSIVELDFIYNPIPSIKSLYFRSKSNIDSVYKELPSYENLMLSNLTNSYVLKASYLKNVKSFSMFGGSISFDTEGDQSNSSIENLSITINHLPILSVFSKLKSLSISSDTTPFNDSSLINIQPLSKLRSLSVTINTPNVDIFSHLTSIYNSSLDYIYIGSPTQLGPVSQKINLSGLNYLNIVQMLNNNSIFNYNGEFPFSSFPSHKISVFAMKESNFSIPDLQLFKNVSSVNFDSSIVYGTLPKYPLSNPVSFSFYNNKLTGTIDESWCNVGAAFTNNKLSGKLPDCFYCFLNSSSVSSKLSGNNFTNFFTNNVECGYSQISIYNIKFNGIRFILNGKNMGPFSNIISTPSLNYEQNLNNGSISGYIFSSIYNTTIFEFRLKAPGINFTIAVEPQTPTMSYIIQNNNTFTINGTHFSYDVSLISVKIANKNCNVFFSTFYQIQCEIGYPVVDRGSIDVVVTVSGLSSASKQFVISQTNQPCYPNGCNSNGVCDHVYGVCKCNSKWLTIGSQICLTPNQFISSTSQVDPTTGGNITLYGFFGPVHQTPQLTIGGVVSTIFSIDDNSISTSIPPGKSGITITFVQNGITWSGTIYPYIIKSLQCPNNCGGDSQGTCNTLNGQCKCLTGYIGLDCQPLPTDAKESTPLSVTHIDPSGLTTISNEQTGYQISINSVVEVDYLGNEIGNSLIELTGNWILESSENSISTFKQIVSNVSFILIVEEIVNADKQFSFAGNDFTVDKGGVKISFSISNWNYQSNLNTLRVKMISDITIDNKDVNTCNEDGESSLESSSNTETFTDNVNYLKFSFNGKILQGRFQDKMLSDGKSTFVFTKLISKINNKVTIGLDLPHCIQCLLDPDFSVLLSPDFKSSDSCASKGRKPWLIPVVVVVPVVAIAIIITVVVVVLKKNSVRIRVGLRNISMGSVKDRSRK</sequence>
<dbReference type="PROSITE" id="PS50026">
    <property type="entry name" value="EGF_3"/>
    <property type="match status" value="1"/>
</dbReference>
<evidence type="ECO:0000256" key="1">
    <source>
        <dbReference type="PROSITE-ProRule" id="PRU00076"/>
    </source>
</evidence>
<dbReference type="Gene3D" id="2.60.40.10">
    <property type="entry name" value="Immunoglobulins"/>
    <property type="match status" value="1"/>
</dbReference>
<dbReference type="PROSITE" id="PS01186">
    <property type="entry name" value="EGF_2"/>
    <property type="match status" value="1"/>
</dbReference>
<keyword evidence="2" id="KW-0812">Transmembrane</keyword>
<name>A0AAN7Z421_9MYCE</name>
<keyword evidence="2" id="KW-1133">Transmembrane helix</keyword>
<dbReference type="Pfam" id="PF24143">
    <property type="entry name" value="Beta-sand_ComC_2nd"/>
    <property type="match status" value="1"/>
</dbReference>
<keyword evidence="2" id="KW-0472">Membrane</keyword>
<feature type="domain" description="EGF-like" evidence="4">
    <location>
        <begin position="694"/>
        <end position="729"/>
    </location>
</feature>
<keyword evidence="1" id="KW-0245">EGF-like domain</keyword>
<dbReference type="InterPro" id="IPR000742">
    <property type="entry name" value="EGF"/>
</dbReference>
<dbReference type="InterPro" id="IPR057013">
    <property type="entry name" value="LRR_ComC"/>
</dbReference>